<evidence type="ECO:0000256" key="4">
    <source>
        <dbReference type="ARBA" id="ARBA00022729"/>
    </source>
</evidence>
<proteinExistence type="inferred from homology"/>
<evidence type="ECO:0000313" key="6">
    <source>
        <dbReference type="EMBL" id="POM78327.1"/>
    </source>
</evidence>
<keyword evidence="3 5" id="KW-0964">Secreted</keyword>
<evidence type="ECO:0000313" key="7">
    <source>
        <dbReference type="Proteomes" id="UP000237271"/>
    </source>
</evidence>
<feature type="non-terminal residue" evidence="6">
    <location>
        <position position="107"/>
    </location>
</feature>
<evidence type="ECO:0000256" key="1">
    <source>
        <dbReference type="ARBA" id="ARBA00004613"/>
    </source>
</evidence>
<organism evidence="6 7">
    <name type="scientific">Phytophthora palmivora</name>
    <dbReference type="NCBI Taxonomy" id="4796"/>
    <lineage>
        <taxon>Eukaryota</taxon>
        <taxon>Sar</taxon>
        <taxon>Stramenopiles</taxon>
        <taxon>Oomycota</taxon>
        <taxon>Peronosporomycetes</taxon>
        <taxon>Peronosporales</taxon>
        <taxon>Peronosporaceae</taxon>
        <taxon>Phytophthora</taxon>
    </lineage>
</organism>
<protein>
    <recommendedName>
        <fullName evidence="5">RxLR effector protein</fullName>
    </recommendedName>
</protein>
<comment type="subcellular location">
    <subcellularLocation>
        <location evidence="1 5">Secreted</location>
    </subcellularLocation>
</comment>
<dbReference type="GO" id="GO:0005576">
    <property type="term" value="C:extracellular region"/>
    <property type="evidence" value="ECO:0007669"/>
    <property type="project" value="UniProtKB-SubCell"/>
</dbReference>
<comment type="domain">
    <text evidence="5">The RxLR-dEER motif acts to carry the protein into the host cell cytoplasm through binding to cell surface phosphatidylinositol-3-phosphate.</text>
</comment>
<dbReference type="EMBL" id="NCKW01002050">
    <property type="protein sequence ID" value="POM78327.1"/>
    <property type="molecule type" value="Genomic_DNA"/>
</dbReference>
<name>A0A2P4YKJ5_9STRA</name>
<evidence type="ECO:0000256" key="3">
    <source>
        <dbReference type="ARBA" id="ARBA00022525"/>
    </source>
</evidence>
<dbReference type="InterPro" id="IPR031825">
    <property type="entry name" value="RXLR"/>
</dbReference>
<feature type="signal peptide" evidence="5">
    <location>
        <begin position="1"/>
        <end position="20"/>
    </location>
</feature>
<accession>A0A2P4YKJ5</accession>
<dbReference type="Proteomes" id="UP000237271">
    <property type="component" value="Unassembled WGS sequence"/>
</dbReference>
<gene>
    <name evidence="6" type="ORF">PHPALM_4157</name>
</gene>
<evidence type="ECO:0000256" key="2">
    <source>
        <dbReference type="ARBA" id="ARBA00010400"/>
    </source>
</evidence>
<sequence>MRAFFVLLLLATIFLTSCDAQPEVIELQHDASSSLHHQGTSHRFLRDVETIDAANDLDDEKRLSAAVKKVTTKFEDMLIHLGILNKYETWYKRGVTPDSIFKRNDVS</sequence>
<reference evidence="6 7" key="1">
    <citation type="journal article" date="2017" name="Genome Biol. Evol.">
        <title>Phytophthora megakarya and P. palmivora, closely related causal agents of cacao black pod rot, underwent increases in genome sizes and gene numbers by different mechanisms.</title>
        <authorList>
            <person name="Ali S.S."/>
            <person name="Shao J."/>
            <person name="Lary D.J."/>
            <person name="Kronmiller B."/>
            <person name="Shen D."/>
            <person name="Strem M.D."/>
            <person name="Amoako-Attah I."/>
            <person name="Akrofi A.Y."/>
            <person name="Begoude B.A."/>
            <person name="Ten Hoopen G.M."/>
            <person name="Coulibaly K."/>
            <person name="Kebe B.I."/>
            <person name="Melnick R.L."/>
            <person name="Guiltinan M.J."/>
            <person name="Tyler B.M."/>
            <person name="Meinhardt L.W."/>
            <person name="Bailey B.A."/>
        </authorList>
    </citation>
    <scope>NUCLEOTIDE SEQUENCE [LARGE SCALE GENOMIC DNA]</scope>
    <source>
        <strain evidence="7">sbr112.9</strain>
    </source>
</reference>
<comment type="caution">
    <text evidence="6">The sequence shown here is derived from an EMBL/GenBank/DDBJ whole genome shotgun (WGS) entry which is preliminary data.</text>
</comment>
<feature type="chain" id="PRO_5028506602" description="RxLR effector protein" evidence="5">
    <location>
        <begin position="21"/>
        <end position="107"/>
    </location>
</feature>
<keyword evidence="4 5" id="KW-0732">Signal</keyword>
<keyword evidence="7" id="KW-1185">Reference proteome</keyword>
<dbReference type="AlphaFoldDB" id="A0A2P4YKJ5"/>
<comment type="function">
    <text evidence="5">Effector that suppresses plant defense responses during pathogen infection.</text>
</comment>
<dbReference type="Pfam" id="PF16810">
    <property type="entry name" value="RXLR"/>
    <property type="match status" value="1"/>
</dbReference>
<dbReference type="PROSITE" id="PS51257">
    <property type="entry name" value="PROKAR_LIPOPROTEIN"/>
    <property type="match status" value="1"/>
</dbReference>
<evidence type="ECO:0000256" key="5">
    <source>
        <dbReference type="RuleBase" id="RU367124"/>
    </source>
</evidence>
<comment type="similarity">
    <text evidence="2 5">Belongs to the RxLR effector family.</text>
</comment>